<keyword evidence="1" id="KW-0238">DNA-binding</keyword>
<evidence type="ECO:0000259" key="4">
    <source>
        <dbReference type="Pfam" id="PF14372"/>
    </source>
</evidence>
<dbReference type="EnsemblPlants" id="Solyc12g010233.1.1">
    <property type="protein sequence ID" value="Solyc12g010233.1.1"/>
    <property type="gene ID" value="Solyc12g010233.1"/>
</dbReference>
<proteinExistence type="predicted"/>
<protein>
    <recommendedName>
        <fullName evidence="7">HAT C-terminal dimerisation domain-containing protein</fullName>
    </recommendedName>
</protein>
<feature type="compositionally biased region" description="Polar residues" evidence="2">
    <location>
        <begin position="1"/>
        <end position="11"/>
    </location>
</feature>
<reference evidence="5" key="1">
    <citation type="journal article" date="2012" name="Nature">
        <title>The tomato genome sequence provides insights into fleshy fruit evolution.</title>
        <authorList>
            <consortium name="Tomato Genome Consortium"/>
        </authorList>
    </citation>
    <scope>NUCLEOTIDE SEQUENCE [LARGE SCALE GENOMIC DNA]</scope>
    <source>
        <strain evidence="5">cv. Heinz 1706</strain>
    </source>
</reference>
<name>A0A3Q7J4H7_SOLLC</name>
<dbReference type="Proteomes" id="UP000004994">
    <property type="component" value="Chromosome 12"/>
</dbReference>
<feature type="compositionally biased region" description="Polar residues" evidence="2">
    <location>
        <begin position="57"/>
        <end position="70"/>
    </location>
</feature>
<sequence length="433" mass="49105">MNNSFPNQQPNDPFKRMSPRHGRNKITGCMQWEEPQLLASWVFQAKAEAPTREAVLQQPQQGKQHCNSRSSHNKGSEHLAESISNCLLDWKLDNVFTVTVDNASSNDVAVLELSKKLDMWGTNLMEGKHLHVRCMAHILNLIVQDGLKEIGPSIKKVRQMVKYVRSSSSRARNFLKCVEMQKIECDKMLSLDVPTRWNSTYLMLDTAEKFEKAFERFDLYDASDDLDLSKMASGMKEKFKKYWGTPEKMNKMIFIASVLDPRNKFVYVSFALEELLGEETGNVVNTKVEAYLRDLFTIYVSKYGKGSKSQPSSSDSSDSSGSGISQNMSKNSLRTKLHMKKQMNDSGSVGVKSELDKYLLEDQEPESEDFDILSWWKVNSPRFPVLSQLARDVLAIPMSSVASECAFSTGGRILDPFRSSLTPKCPRVKTMKK</sequence>
<evidence type="ECO:0008006" key="7">
    <source>
        <dbReference type="Google" id="ProtNLM"/>
    </source>
</evidence>
<dbReference type="PANTHER" id="PTHR46481">
    <property type="entry name" value="ZINC FINGER BED DOMAIN-CONTAINING PROTEIN 4"/>
    <property type="match status" value="1"/>
</dbReference>
<evidence type="ECO:0000313" key="6">
    <source>
        <dbReference type="Proteomes" id="UP000004994"/>
    </source>
</evidence>
<feature type="region of interest" description="Disordered" evidence="2">
    <location>
        <begin position="1"/>
        <end position="23"/>
    </location>
</feature>
<dbReference type="InterPro" id="IPR012337">
    <property type="entry name" value="RNaseH-like_sf"/>
</dbReference>
<evidence type="ECO:0000313" key="5">
    <source>
        <dbReference type="EnsemblPlants" id="Solyc12g010233.1.1"/>
    </source>
</evidence>
<dbReference type="InterPro" id="IPR025525">
    <property type="entry name" value="hAT-like_transposase_RNase-H"/>
</dbReference>
<dbReference type="GO" id="GO:0046983">
    <property type="term" value="F:protein dimerization activity"/>
    <property type="evidence" value="ECO:0007669"/>
    <property type="project" value="InterPro"/>
</dbReference>
<feature type="region of interest" description="Disordered" evidence="2">
    <location>
        <begin position="304"/>
        <end position="331"/>
    </location>
</feature>
<organism evidence="5">
    <name type="scientific">Solanum lycopersicum</name>
    <name type="common">Tomato</name>
    <name type="synonym">Lycopersicon esculentum</name>
    <dbReference type="NCBI Taxonomy" id="4081"/>
    <lineage>
        <taxon>Eukaryota</taxon>
        <taxon>Viridiplantae</taxon>
        <taxon>Streptophyta</taxon>
        <taxon>Embryophyta</taxon>
        <taxon>Tracheophyta</taxon>
        <taxon>Spermatophyta</taxon>
        <taxon>Magnoliopsida</taxon>
        <taxon>eudicotyledons</taxon>
        <taxon>Gunneridae</taxon>
        <taxon>Pentapetalae</taxon>
        <taxon>asterids</taxon>
        <taxon>lamiids</taxon>
        <taxon>Solanales</taxon>
        <taxon>Solanaceae</taxon>
        <taxon>Solanoideae</taxon>
        <taxon>Solaneae</taxon>
        <taxon>Solanum</taxon>
        <taxon>Solanum subgen. Lycopersicon</taxon>
    </lineage>
</organism>
<feature type="domain" description="HAT C-terminal dimerisation" evidence="3">
    <location>
        <begin position="354"/>
        <end position="424"/>
    </location>
</feature>
<dbReference type="Gramene" id="Solyc12g010233.1.1">
    <property type="protein sequence ID" value="Solyc12g010233.1.1"/>
    <property type="gene ID" value="Solyc12g010233.1"/>
</dbReference>
<evidence type="ECO:0000259" key="3">
    <source>
        <dbReference type="Pfam" id="PF05699"/>
    </source>
</evidence>
<reference evidence="5" key="2">
    <citation type="submission" date="2019-01" db="UniProtKB">
        <authorList>
            <consortium name="EnsemblPlants"/>
        </authorList>
    </citation>
    <scope>IDENTIFICATION</scope>
    <source>
        <strain evidence="5">cv. Heinz 1706</strain>
    </source>
</reference>
<accession>A0A3Q7J4H7</accession>
<dbReference type="GO" id="GO:0003677">
    <property type="term" value="F:DNA binding"/>
    <property type="evidence" value="ECO:0007669"/>
    <property type="project" value="UniProtKB-KW"/>
</dbReference>
<dbReference type="AlphaFoldDB" id="A0A3Q7J4H7"/>
<dbReference type="InParanoid" id="A0A3Q7J4H7"/>
<feature type="compositionally biased region" description="Low complexity" evidence="2">
    <location>
        <begin position="304"/>
        <end position="330"/>
    </location>
</feature>
<dbReference type="PANTHER" id="PTHR46481:SF7">
    <property type="entry name" value="ZINC FINGER BED DOMAIN-CONTAINING PROTEIN RICESLEEPER 2-LIKE"/>
    <property type="match status" value="1"/>
</dbReference>
<dbReference type="InterPro" id="IPR052035">
    <property type="entry name" value="ZnF_BED_domain_contain"/>
</dbReference>
<feature type="region of interest" description="Disordered" evidence="2">
    <location>
        <begin position="52"/>
        <end position="75"/>
    </location>
</feature>
<keyword evidence="6" id="KW-1185">Reference proteome</keyword>
<dbReference type="OMA" id="HIKVECT"/>
<feature type="domain" description="hAT-like transposase RNase-H fold" evidence="4">
    <location>
        <begin position="222"/>
        <end position="299"/>
    </location>
</feature>
<dbReference type="Pfam" id="PF14372">
    <property type="entry name" value="hAT-like_RNase-H"/>
    <property type="match status" value="1"/>
</dbReference>
<evidence type="ECO:0000256" key="2">
    <source>
        <dbReference type="SAM" id="MobiDB-lite"/>
    </source>
</evidence>
<dbReference type="STRING" id="4081.A0A3Q7J4H7"/>
<evidence type="ECO:0000256" key="1">
    <source>
        <dbReference type="ARBA" id="ARBA00023125"/>
    </source>
</evidence>
<dbReference type="InterPro" id="IPR008906">
    <property type="entry name" value="HATC_C_dom"/>
</dbReference>
<dbReference type="SUPFAM" id="SSF53098">
    <property type="entry name" value="Ribonuclease H-like"/>
    <property type="match status" value="1"/>
</dbReference>
<dbReference type="Pfam" id="PF05699">
    <property type="entry name" value="Dimer_Tnp_hAT"/>
    <property type="match status" value="1"/>
</dbReference>